<gene>
    <name evidence="2" type="primary">KEI1</name>
    <name evidence="2" type="ORF">BN1211_5601</name>
    <name evidence="3" type="ORF">CYBJADRAFT_168489</name>
</gene>
<protein>
    <submittedName>
        <fullName evidence="3">DUF1753-domain-containing protein</fullName>
    </submittedName>
</protein>
<dbReference type="PANTHER" id="PTHR28077">
    <property type="entry name" value="INOSITOL PHOSPHORYLCERAMIDE SYNTHASE REGULATORY SUBUNIT KEI1"/>
    <property type="match status" value="1"/>
</dbReference>
<dbReference type="GO" id="GO:0070916">
    <property type="term" value="C:inositol phosphoceramide synthase complex"/>
    <property type="evidence" value="ECO:0007669"/>
    <property type="project" value="TreeGrafter"/>
</dbReference>
<evidence type="ECO:0000313" key="2">
    <source>
        <dbReference type="EMBL" id="CEP24710.1"/>
    </source>
</evidence>
<dbReference type="GO" id="GO:0000139">
    <property type="term" value="C:Golgi membrane"/>
    <property type="evidence" value="ECO:0007669"/>
    <property type="project" value="TreeGrafter"/>
</dbReference>
<name>A0A0H5C8P6_CYBJN</name>
<keyword evidence="1" id="KW-0812">Transmembrane</keyword>
<evidence type="ECO:0000313" key="3">
    <source>
        <dbReference type="EMBL" id="ODV72558.1"/>
    </source>
</evidence>
<accession>A0A0H5C8P6</accession>
<feature type="transmembrane region" description="Helical" evidence="1">
    <location>
        <begin position="134"/>
        <end position="159"/>
    </location>
</feature>
<feature type="transmembrane region" description="Helical" evidence="1">
    <location>
        <begin position="52"/>
        <end position="76"/>
    </location>
</feature>
<dbReference type="RefSeq" id="XP_020069597.1">
    <property type="nucleotide sequence ID" value="XM_020215390.1"/>
</dbReference>
<reference evidence="4" key="2">
    <citation type="journal article" date="2015" name="J. Biotechnol.">
        <title>The structure of the Cyberlindnera jadinii genome and its relation to Candida utilis analyzed by the occurrence of single nucleotide polymorphisms.</title>
        <authorList>
            <person name="Rupp O."/>
            <person name="Brinkrolf K."/>
            <person name="Buerth C."/>
            <person name="Kunigo M."/>
            <person name="Schneider J."/>
            <person name="Jaenicke S."/>
            <person name="Goesmann A."/>
            <person name="Puehler A."/>
            <person name="Jaeger K.-E."/>
            <person name="Ernst J.F."/>
        </authorList>
    </citation>
    <scope>NUCLEOTIDE SEQUENCE [LARGE SCALE GENOMIC DNA]</scope>
    <source>
        <strain evidence="4">ATCC 18201 / CBS 1600 / BCRC 20928 / JCM 3617 / NBRC 0987 / NRRL Y-1542</strain>
    </source>
</reference>
<dbReference type="STRING" id="983966.A0A0H5C8P6"/>
<dbReference type="OrthoDB" id="3338076at2759"/>
<keyword evidence="5" id="KW-1185">Reference proteome</keyword>
<accession>A0A1E4RZ77</accession>
<evidence type="ECO:0000313" key="4">
    <source>
        <dbReference type="Proteomes" id="UP000038830"/>
    </source>
</evidence>
<dbReference type="PANTHER" id="PTHR28077:SF1">
    <property type="entry name" value="INOSITOL PHOSPHORYLCERAMIDE SYNTHASE REGULATORY SUBUNIT KEI1"/>
    <property type="match status" value="1"/>
</dbReference>
<dbReference type="Proteomes" id="UP000094389">
    <property type="component" value="Unassembled WGS sequence"/>
</dbReference>
<keyword evidence="1" id="KW-1133">Transmembrane helix</keyword>
<proteinExistence type="predicted"/>
<reference evidence="2" key="1">
    <citation type="submission" date="2014-12" db="EMBL/GenBank/DDBJ databases">
        <authorList>
            <person name="Jaenicke S."/>
        </authorList>
    </citation>
    <scope>NUCLEOTIDE SEQUENCE [LARGE SCALE GENOMIC DNA]</scope>
    <source>
        <strain evidence="2">CBS1600</strain>
    </source>
</reference>
<feature type="transmembrane region" description="Helical" evidence="1">
    <location>
        <begin position="12"/>
        <end position="32"/>
    </location>
</feature>
<dbReference type="OMA" id="CEVIVWF"/>
<dbReference type="GO" id="GO:0006673">
    <property type="term" value="P:inositol phosphoceramide metabolic process"/>
    <property type="evidence" value="ECO:0007669"/>
    <property type="project" value="InterPro"/>
</dbReference>
<dbReference type="InterPro" id="IPR013862">
    <property type="entry name" value="Kei1"/>
</dbReference>
<dbReference type="Pfam" id="PF08552">
    <property type="entry name" value="Kei1"/>
    <property type="match status" value="1"/>
</dbReference>
<dbReference type="AlphaFoldDB" id="A0A0H5C8P6"/>
<feature type="transmembrane region" description="Helical" evidence="1">
    <location>
        <begin position="83"/>
        <end position="106"/>
    </location>
</feature>
<reference evidence="3 5" key="3">
    <citation type="journal article" date="2016" name="Proc. Natl. Acad. Sci. U.S.A.">
        <title>Comparative genomics of biotechnologically important yeasts.</title>
        <authorList>
            <person name="Riley R."/>
            <person name="Haridas S."/>
            <person name="Wolfe K.H."/>
            <person name="Lopes M.R."/>
            <person name="Hittinger C.T."/>
            <person name="Goeker M."/>
            <person name="Salamov A.A."/>
            <person name="Wisecaver J.H."/>
            <person name="Long T.M."/>
            <person name="Calvey C.H."/>
            <person name="Aerts A.L."/>
            <person name="Barry K.W."/>
            <person name="Choi C."/>
            <person name="Clum A."/>
            <person name="Coughlan A.Y."/>
            <person name="Deshpande S."/>
            <person name="Douglass A.P."/>
            <person name="Hanson S.J."/>
            <person name="Klenk H.-P."/>
            <person name="LaButti K.M."/>
            <person name="Lapidus A."/>
            <person name="Lindquist E.A."/>
            <person name="Lipzen A.M."/>
            <person name="Meier-Kolthoff J.P."/>
            <person name="Ohm R.A."/>
            <person name="Otillar R.P."/>
            <person name="Pangilinan J.L."/>
            <person name="Peng Y."/>
            <person name="Rokas A."/>
            <person name="Rosa C.A."/>
            <person name="Scheuner C."/>
            <person name="Sibirny A.A."/>
            <person name="Slot J.C."/>
            <person name="Stielow J.B."/>
            <person name="Sun H."/>
            <person name="Kurtzman C.P."/>
            <person name="Blackwell M."/>
            <person name="Grigoriev I.V."/>
            <person name="Jeffries T.W."/>
        </authorList>
    </citation>
    <scope>NUCLEOTIDE SEQUENCE [LARGE SCALE GENOMIC DNA]</scope>
    <source>
        <strain evidence="5">ATCC 18201 / CBS 1600 / BCRC 20928 / JCM 3617 / NBRC 0987 / NRRL Y-1542</strain>
        <strain evidence="3">NRRL Y-1542</strain>
    </source>
</reference>
<dbReference type="EMBL" id="KV453934">
    <property type="protein sequence ID" value="ODV72558.1"/>
    <property type="molecule type" value="Genomic_DNA"/>
</dbReference>
<sequence>MALLQDTQLPERFLNFLPLYIGVELILGVGIINKLSGVYGILSLFTGHPLEFMQWIFYISSILCVVFYGVGLWTILDPKVRQFAAVVVIYSIDTLVSLFFIFWFAFEWFVNEDVKIEKVPGQDYSKSASQAYEYGWIILVTATVIVSRFYFNLVLVSFYKKLIKYKKNLGLPAIETDVDLNLKSQAKWKQLLYRFEFACYKLLTQLV</sequence>
<dbReference type="GeneID" id="30989786"/>
<dbReference type="GO" id="GO:0070917">
    <property type="term" value="F:inositol phosphoceramide synthase regulator activity"/>
    <property type="evidence" value="ECO:0007669"/>
    <property type="project" value="InterPro"/>
</dbReference>
<evidence type="ECO:0000256" key="1">
    <source>
        <dbReference type="SAM" id="Phobius"/>
    </source>
</evidence>
<keyword evidence="1" id="KW-0472">Membrane</keyword>
<evidence type="ECO:0000313" key="5">
    <source>
        <dbReference type="Proteomes" id="UP000094389"/>
    </source>
</evidence>
<dbReference type="Proteomes" id="UP000038830">
    <property type="component" value="Unassembled WGS sequence"/>
</dbReference>
<organism evidence="2 4">
    <name type="scientific">Cyberlindnera jadinii (strain ATCC 18201 / CBS 1600 / BCRC 20928 / JCM 3617 / NBRC 0987 / NRRL Y-1542)</name>
    <name type="common">Torula yeast</name>
    <name type="synonym">Candida utilis</name>
    <dbReference type="NCBI Taxonomy" id="983966"/>
    <lineage>
        <taxon>Eukaryota</taxon>
        <taxon>Fungi</taxon>
        <taxon>Dikarya</taxon>
        <taxon>Ascomycota</taxon>
        <taxon>Saccharomycotina</taxon>
        <taxon>Saccharomycetes</taxon>
        <taxon>Phaffomycetales</taxon>
        <taxon>Phaffomycetaceae</taxon>
        <taxon>Cyberlindnera</taxon>
    </lineage>
</organism>
<dbReference type="EMBL" id="CDQK01000006">
    <property type="protein sequence ID" value="CEP24710.1"/>
    <property type="molecule type" value="Genomic_DNA"/>
</dbReference>